<evidence type="ECO:0000313" key="10">
    <source>
        <dbReference type="EMBL" id="CAG7834977.1"/>
    </source>
</evidence>
<dbReference type="SFLD" id="SFLDG00358">
    <property type="entry name" value="Main_(cytGST)"/>
    <property type="match status" value="1"/>
</dbReference>
<evidence type="ECO:0000256" key="3">
    <source>
        <dbReference type="ARBA" id="ARBA00011738"/>
    </source>
</evidence>
<evidence type="ECO:0000259" key="9">
    <source>
        <dbReference type="PROSITE" id="PS50405"/>
    </source>
</evidence>
<keyword evidence="5" id="KW-0963">Cytoplasm</keyword>
<dbReference type="Pfam" id="PF02798">
    <property type="entry name" value="GST_N"/>
    <property type="match status" value="1"/>
</dbReference>
<dbReference type="AlphaFoldDB" id="A0A8J2LFC3"/>
<dbReference type="InterPro" id="IPR004046">
    <property type="entry name" value="GST_C"/>
</dbReference>
<dbReference type="EC" id="2.5.1.18" evidence="4"/>
<evidence type="ECO:0000313" key="11">
    <source>
        <dbReference type="Proteomes" id="UP000708208"/>
    </source>
</evidence>
<evidence type="ECO:0000256" key="2">
    <source>
        <dbReference type="ARBA" id="ARBA00009899"/>
    </source>
</evidence>
<dbReference type="OrthoDB" id="422574at2759"/>
<comment type="subcellular location">
    <subcellularLocation>
        <location evidence="1">Cytoplasm</location>
    </subcellularLocation>
</comment>
<protein>
    <recommendedName>
        <fullName evidence="4">glutathione transferase</fullName>
        <ecNumber evidence="4">2.5.1.18</ecNumber>
    </recommendedName>
</protein>
<dbReference type="InterPro" id="IPR051369">
    <property type="entry name" value="GST_Theta"/>
</dbReference>
<dbReference type="SFLD" id="SFLDG01153">
    <property type="entry name" value="Main.4:_Theta-like"/>
    <property type="match status" value="1"/>
</dbReference>
<evidence type="ECO:0000259" key="8">
    <source>
        <dbReference type="PROSITE" id="PS50404"/>
    </source>
</evidence>
<name>A0A8J2LFC3_9HEXA</name>
<evidence type="ECO:0000256" key="4">
    <source>
        <dbReference type="ARBA" id="ARBA00012452"/>
    </source>
</evidence>
<dbReference type="PROSITE" id="PS50404">
    <property type="entry name" value="GST_NTER"/>
    <property type="match status" value="1"/>
</dbReference>
<accession>A0A8J2LFC3</accession>
<comment type="subunit">
    <text evidence="3">Homodimer.</text>
</comment>
<dbReference type="InterPro" id="IPR040075">
    <property type="entry name" value="GST_N_Theta"/>
</dbReference>
<dbReference type="InterPro" id="IPR004045">
    <property type="entry name" value="Glutathione_S-Trfase_N"/>
</dbReference>
<feature type="domain" description="GST N-terminal" evidence="8">
    <location>
        <begin position="1"/>
        <end position="82"/>
    </location>
</feature>
<dbReference type="EMBL" id="CAJVCH010570458">
    <property type="protein sequence ID" value="CAG7834977.1"/>
    <property type="molecule type" value="Genomic_DNA"/>
</dbReference>
<dbReference type="InterPro" id="IPR040077">
    <property type="entry name" value="GST_C_Theta"/>
</dbReference>
<dbReference type="PROSITE" id="PS50405">
    <property type="entry name" value="GST_CTER"/>
    <property type="match status" value="1"/>
</dbReference>
<dbReference type="CDD" id="cd03183">
    <property type="entry name" value="GST_C_Theta"/>
    <property type="match status" value="1"/>
</dbReference>
<dbReference type="InterPro" id="IPR040079">
    <property type="entry name" value="Glutathione_S-Trfase"/>
</dbReference>
<dbReference type="InterPro" id="IPR010987">
    <property type="entry name" value="Glutathione-S-Trfase_C-like"/>
</dbReference>
<evidence type="ECO:0000256" key="6">
    <source>
        <dbReference type="ARBA" id="ARBA00022679"/>
    </source>
</evidence>
<dbReference type="Pfam" id="PF00043">
    <property type="entry name" value="GST_C"/>
    <property type="match status" value="1"/>
</dbReference>
<dbReference type="GO" id="GO:0005737">
    <property type="term" value="C:cytoplasm"/>
    <property type="evidence" value="ECO:0007669"/>
    <property type="project" value="UniProtKB-SubCell"/>
</dbReference>
<dbReference type="CDD" id="cd03050">
    <property type="entry name" value="GST_N_Theta"/>
    <property type="match status" value="1"/>
</dbReference>
<evidence type="ECO:0000256" key="1">
    <source>
        <dbReference type="ARBA" id="ARBA00004496"/>
    </source>
</evidence>
<gene>
    <name evidence="10" type="ORF">AFUS01_LOCUS44412</name>
</gene>
<dbReference type="PANTHER" id="PTHR43917:SF8">
    <property type="entry name" value="GH16740P-RELATED"/>
    <property type="match status" value="1"/>
</dbReference>
<dbReference type="GO" id="GO:0006749">
    <property type="term" value="P:glutathione metabolic process"/>
    <property type="evidence" value="ECO:0007669"/>
    <property type="project" value="TreeGrafter"/>
</dbReference>
<sequence length="228" mass="26525">MALKLYYDAMSQPSRALLMFIRVNSIPCEEIAVALRKGEHKKEEFKKINPFQKVPAIDHNGFKLTESVSILRYLTREFPVKDHWYPKDSKLRARVDEYMAWQHLNLRMFGSMVFQHKIIIPLTKGEPPNEKSVARFEKGLDTVLGQIENIWLRDNPYIAGKQLSIADLLAITELEQPGMAAFDVRKGRPKIEEYMARVRNDLQPHYDEAHSVVRDVTVKFKEVMQAKL</sequence>
<keyword evidence="11" id="KW-1185">Reference proteome</keyword>
<dbReference type="GO" id="GO:0004364">
    <property type="term" value="F:glutathione transferase activity"/>
    <property type="evidence" value="ECO:0007669"/>
    <property type="project" value="UniProtKB-EC"/>
</dbReference>
<dbReference type="PANTHER" id="PTHR43917">
    <property type="match status" value="1"/>
</dbReference>
<reference evidence="10" key="1">
    <citation type="submission" date="2021-06" db="EMBL/GenBank/DDBJ databases">
        <authorList>
            <person name="Hodson N. C."/>
            <person name="Mongue J. A."/>
            <person name="Jaron S. K."/>
        </authorList>
    </citation>
    <scope>NUCLEOTIDE SEQUENCE</scope>
</reference>
<dbReference type="SFLD" id="SFLDS00019">
    <property type="entry name" value="Glutathione_Transferase_(cytos"/>
    <property type="match status" value="1"/>
</dbReference>
<comment type="similarity">
    <text evidence="2">Belongs to the GST superfamily. Theta family.</text>
</comment>
<keyword evidence="6" id="KW-0808">Transferase</keyword>
<evidence type="ECO:0000256" key="5">
    <source>
        <dbReference type="ARBA" id="ARBA00022490"/>
    </source>
</evidence>
<comment type="caution">
    <text evidence="10">The sequence shown here is derived from an EMBL/GenBank/DDBJ whole genome shotgun (WGS) entry which is preliminary data.</text>
</comment>
<comment type="catalytic activity">
    <reaction evidence="7">
        <text>RX + glutathione = an S-substituted glutathione + a halide anion + H(+)</text>
        <dbReference type="Rhea" id="RHEA:16437"/>
        <dbReference type="ChEBI" id="CHEBI:15378"/>
        <dbReference type="ChEBI" id="CHEBI:16042"/>
        <dbReference type="ChEBI" id="CHEBI:17792"/>
        <dbReference type="ChEBI" id="CHEBI:57925"/>
        <dbReference type="ChEBI" id="CHEBI:90779"/>
        <dbReference type="EC" id="2.5.1.18"/>
    </reaction>
</comment>
<evidence type="ECO:0000256" key="7">
    <source>
        <dbReference type="ARBA" id="ARBA00047960"/>
    </source>
</evidence>
<proteinExistence type="inferred from homology"/>
<dbReference type="FunFam" id="1.20.1050.10:FF:000008">
    <property type="entry name" value="Glutathione S-transferase theta-1"/>
    <property type="match status" value="1"/>
</dbReference>
<organism evidence="10 11">
    <name type="scientific">Allacma fusca</name>
    <dbReference type="NCBI Taxonomy" id="39272"/>
    <lineage>
        <taxon>Eukaryota</taxon>
        <taxon>Metazoa</taxon>
        <taxon>Ecdysozoa</taxon>
        <taxon>Arthropoda</taxon>
        <taxon>Hexapoda</taxon>
        <taxon>Collembola</taxon>
        <taxon>Symphypleona</taxon>
        <taxon>Sminthuridae</taxon>
        <taxon>Allacma</taxon>
    </lineage>
</organism>
<feature type="domain" description="GST C-terminal" evidence="9">
    <location>
        <begin position="88"/>
        <end position="219"/>
    </location>
</feature>
<dbReference type="Proteomes" id="UP000708208">
    <property type="component" value="Unassembled WGS sequence"/>
</dbReference>
<dbReference type="FunFam" id="3.40.30.10:FF:000176">
    <property type="entry name" value="Glutathione S-transferase theta-1"/>
    <property type="match status" value="1"/>
</dbReference>